<name>A0AA88DEE2_FICCA</name>
<dbReference type="EMBL" id="BTGU01000045">
    <property type="protein sequence ID" value="GMN53141.1"/>
    <property type="molecule type" value="Genomic_DNA"/>
</dbReference>
<dbReference type="AlphaFoldDB" id="A0AA88DEE2"/>
<organism evidence="1 2">
    <name type="scientific">Ficus carica</name>
    <name type="common">Common fig</name>
    <dbReference type="NCBI Taxonomy" id="3494"/>
    <lineage>
        <taxon>Eukaryota</taxon>
        <taxon>Viridiplantae</taxon>
        <taxon>Streptophyta</taxon>
        <taxon>Embryophyta</taxon>
        <taxon>Tracheophyta</taxon>
        <taxon>Spermatophyta</taxon>
        <taxon>Magnoliopsida</taxon>
        <taxon>eudicotyledons</taxon>
        <taxon>Gunneridae</taxon>
        <taxon>Pentapetalae</taxon>
        <taxon>rosids</taxon>
        <taxon>fabids</taxon>
        <taxon>Rosales</taxon>
        <taxon>Moraceae</taxon>
        <taxon>Ficeae</taxon>
        <taxon>Ficus</taxon>
    </lineage>
</organism>
<protein>
    <submittedName>
        <fullName evidence="1">Uncharacterized protein</fullName>
    </submittedName>
</protein>
<gene>
    <name evidence="1" type="ORF">TIFTF001_022288</name>
</gene>
<comment type="caution">
    <text evidence="1">The sequence shown here is derived from an EMBL/GenBank/DDBJ whole genome shotgun (WGS) entry which is preliminary data.</text>
</comment>
<keyword evidence="2" id="KW-1185">Reference proteome</keyword>
<evidence type="ECO:0000313" key="2">
    <source>
        <dbReference type="Proteomes" id="UP001187192"/>
    </source>
</evidence>
<accession>A0AA88DEE2</accession>
<proteinExistence type="predicted"/>
<reference evidence="1" key="1">
    <citation type="submission" date="2023-07" db="EMBL/GenBank/DDBJ databases">
        <title>draft genome sequence of fig (Ficus carica).</title>
        <authorList>
            <person name="Takahashi T."/>
            <person name="Nishimura K."/>
        </authorList>
    </citation>
    <scope>NUCLEOTIDE SEQUENCE</scope>
</reference>
<evidence type="ECO:0000313" key="1">
    <source>
        <dbReference type="EMBL" id="GMN53141.1"/>
    </source>
</evidence>
<sequence length="21" mass="2356">MLCKLKNFRTLVMTIDNGSGN</sequence>
<dbReference type="Proteomes" id="UP001187192">
    <property type="component" value="Unassembled WGS sequence"/>
</dbReference>